<evidence type="ECO:0000256" key="1">
    <source>
        <dbReference type="SAM" id="MobiDB-lite"/>
    </source>
</evidence>
<dbReference type="Gene3D" id="3.90.1010.10">
    <property type="match status" value="1"/>
</dbReference>
<feature type="compositionally biased region" description="Polar residues" evidence="1">
    <location>
        <begin position="146"/>
        <end position="161"/>
    </location>
</feature>
<dbReference type="AlphaFoldDB" id="A0A0F9ICG6"/>
<feature type="domain" description="NIF system FeS cluster assembly NifU N-terminal" evidence="2">
    <location>
        <begin position="5"/>
        <end position="125"/>
    </location>
</feature>
<dbReference type="GO" id="GO:0051536">
    <property type="term" value="F:iron-sulfur cluster binding"/>
    <property type="evidence" value="ECO:0007669"/>
    <property type="project" value="InterPro"/>
</dbReference>
<feature type="region of interest" description="Disordered" evidence="1">
    <location>
        <begin position="146"/>
        <end position="181"/>
    </location>
</feature>
<sequence>MRELYQEVIIDHGRHPRNFKKLEDHSYSQEGYNPLCGDRLMLYLKVKNDRVIDVAFEGAGCAISMASASLMTTQIKGKTLEDIQQLFLAFHSLVTTPEPSVSLQNCLGKLTVLGGVRDFPTRIKCATLAWHTMKAGLDSSAHAQAVSTESSTGIDTESSTDLGEEPSAVVDRGPSTISGKG</sequence>
<proteinExistence type="predicted"/>
<accession>A0A0F9ICG6</accession>
<dbReference type="InterPro" id="IPR002871">
    <property type="entry name" value="NIF_FeS_clus_asmbl_NifU_N"/>
</dbReference>
<organism evidence="3">
    <name type="scientific">marine sediment metagenome</name>
    <dbReference type="NCBI Taxonomy" id="412755"/>
    <lineage>
        <taxon>unclassified sequences</taxon>
        <taxon>metagenomes</taxon>
        <taxon>ecological metagenomes</taxon>
    </lineage>
</organism>
<dbReference type="GO" id="GO:0016226">
    <property type="term" value="P:iron-sulfur cluster assembly"/>
    <property type="evidence" value="ECO:0007669"/>
    <property type="project" value="InterPro"/>
</dbReference>
<gene>
    <name evidence="3" type="ORF">LCGC14_1958240</name>
</gene>
<dbReference type="FunFam" id="3.90.1010.10:FF:000002">
    <property type="entry name" value="Iron-sulfur cluster assembly scaffold protein NifU"/>
    <property type="match status" value="1"/>
</dbReference>
<protein>
    <recommendedName>
        <fullName evidence="2">NIF system FeS cluster assembly NifU N-terminal domain-containing protein</fullName>
    </recommendedName>
</protein>
<name>A0A0F9ICG6_9ZZZZ</name>
<evidence type="ECO:0000313" key="3">
    <source>
        <dbReference type="EMBL" id="KKL85087.1"/>
    </source>
</evidence>
<dbReference type="GO" id="GO:0005506">
    <property type="term" value="F:iron ion binding"/>
    <property type="evidence" value="ECO:0007669"/>
    <property type="project" value="InterPro"/>
</dbReference>
<evidence type="ECO:0000259" key="2">
    <source>
        <dbReference type="Pfam" id="PF01592"/>
    </source>
</evidence>
<comment type="caution">
    <text evidence="3">The sequence shown here is derived from an EMBL/GenBank/DDBJ whole genome shotgun (WGS) entry which is preliminary data.</text>
</comment>
<dbReference type="EMBL" id="LAZR01021505">
    <property type="protein sequence ID" value="KKL85087.1"/>
    <property type="molecule type" value="Genomic_DNA"/>
</dbReference>
<dbReference type="CDD" id="cd06664">
    <property type="entry name" value="IscU_like"/>
    <property type="match status" value="1"/>
</dbReference>
<reference evidence="3" key="1">
    <citation type="journal article" date="2015" name="Nature">
        <title>Complex archaea that bridge the gap between prokaryotes and eukaryotes.</title>
        <authorList>
            <person name="Spang A."/>
            <person name="Saw J.H."/>
            <person name="Jorgensen S.L."/>
            <person name="Zaremba-Niedzwiedzka K."/>
            <person name="Martijn J."/>
            <person name="Lind A.E."/>
            <person name="van Eijk R."/>
            <person name="Schleper C."/>
            <person name="Guy L."/>
            <person name="Ettema T.J."/>
        </authorList>
    </citation>
    <scope>NUCLEOTIDE SEQUENCE</scope>
</reference>
<dbReference type="SUPFAM" id="SSF82649">
    <property type="entry name" value="SufE/NifU"/>
    <property type="match status" value="1"/>
</dbReference>
<dbReference type="PANTHER" id="PTHR10093">
    <property type="entry name" value="IRON-SULFUR CLUSTER ASSEMBLY ENZYME NIFU HOMOLOG"/>
    <property type="match status" value="1"/>
</dbReference>
<dbReference type="NCBIfam" id="TIGR01994">
    <property type="entry name" value="SUF_scaf_2"/>
    <property type="match status" value="1"/>
</dbReference>
<dbReference type="Pfam" id="PF01592">
    <property type="entry name" value="NifU_N"/>
    <property type="match status" value="1"/>
</dbReference>